<evidence type="ECO:0000313" key="2">
    <source>
        <dbReference type="Proteomes" id="UP000599009"/>
    </source>
</evidence>
<dbReference type="InterPro" id="IPR011008">
    <property type="entry name" value="Dimeric_a/b-barrel"/>
</dbReference>
<accession>A0ABQ2EAM5</accession>
<evidence type="ECO:0000313" key="1">
    <source>
        <dbReference type="EMBL" id="GGK03928.1"/>
    </source>
</evidence>
<sequence>MPYYTGSIVAVPTARKQDYIAHAAASWQVFHKYGAERMVETWGVDVPHGKLTDLHRAVEAKEDETVVFSWIAWPDRAASDAAWQKMEQDSAMAALPEMPFDGSRMIYGGFKPVYAQGEPVSGGYYQGFALAVPEGNQTPYVAMADEGWQMFAKRGALAMVEAWGEDVPHGKRTDFYRAAQAVEGEVPVFSWIAWPDRDTCDAASKAMEAEMEGAGMPEMPFDGKRMIWGGFEPVFDSGASS</sequence>
<reference evidence="2" key="1">
    <citation type="journal article" date="2019" name="Int. J. Syst. Evol. Microbiol.">
        <title>The Global Catalogue of Microorganisms (GCM) 10K type strain sequencing project: providing services to taxonomists for standard genome sequencing and annotation.</title>
        <authorList>
            <consortium name="The Broad Institute Genomics Platform"/>
            <consortium name="The Broad Institute Genome Sequencing Center for Infectious Disease"/>
            <person name="Wu L."/>
            <person name="Ma J."/>
        </authorList>
    </citation>
    <scope>NUCLEOTIDE SEQUENCE [LARGE SCALE GENOMIC DNA]</scope>
    <source>
        <strain evidence="2">CGMCC 1.8985</strain>
    </source>
</reference>
<evidence type="ECO:0008006" key="3">
    <source>
        <dbReference type="Google" id="ProtNLM"/>
    </source>
</evidence>
<dbReference type="Proteomes" id="UP000599009">
    <property type="component" value="Unassembled WGS sequence"/>
</dbReference>
<dbReference type="Gene3D" id="3.30.70.100">
    <property type="match status" value="2"/>
</dbReference>
<comment type="caution">
    <text evidence="1">The sequence shown here is derived from an EMBL/GenBank/DDBJ whole genome shotgun (WGS) entry which is preliminary data.</text>
</comment>
<dbReference type="SUPFAM" id="SSF54909">
    <property type="entry name" value="Dimeric alpha+beta barrel"/>
    <property type="match status" value="2"/>
</dbReference>
<dbReference type="Pfam" id="PF07237">
    <property type="entry name" value="DUF1428"/>
    <property type="match status" value="2"/>
</dbReference>
<organism evidence="1 2">
    <name type="scientific">Luteimonas terricola</name>
    <dbReference type="NCBI Taxonomy" id="645597"/>
    <lineage>
        <taxon>Bacteria</taxon>
        <taxon>Pseudomonadati</taxon>
        <taxon>Pseudomonadota</taxon>
        <taxon>Gammaproteobacteria</taxon>
        <taxon>Lysobacterales</taxon>
        <taxon>Lysobacteraceae</taxon>
        <taxon>Luteimonas</taxon>
    </lineage>
</organism>
<dbReference type="InterPro" id="IPR009874">
    <property type="entry name" value="DUF1428"/>
</dbReference>
<name>A0ABQ2EAM5_9GAMM</name>
<proteinExistence type="predicted"/>
<protein>
    <recommendedName>
        <fullName evidence="3">DUF1428 domain-containing protein</fullName>
    </recommendedName>
</protein>
<keyword evidence="2" id="KW-1185">Reference proteome</keyword>
<dbReference type="EMBL" id="BMME01000001">
    <property type="protein sequence ID" value="GGK03928.1"/>
    <property type="molecule type" value="Genomic_DNA"/>
</dbReference>
<gene>
    <name evidence="1" type="ORF">GCM10011394_11130</name>
</gene>